<proteinExistence type="predicted"/>
<feature type="transmembrane region" description="Helical" evidence="1">
    <location>
        <begin position="93"/>
        <end position="112"/>
    </location>
</feature>
<keyword evidence="1" id="KW-0812">Transmembrane</keyword>
<dbReference type="AlphaFoldDB" id="A0A9W3AD17"/>
<keyword evidence="2" id="KW-1185">Reference proteome</keyword>
<accession>A0A9W3AD17</accession>
<organism evidence="2 3">
    <name type="scientific">Biomphalaria glabrata</name>
    <name type="common">Bloodfluke planorb</name>
    <name type="synonym">Freshwater snail</name>
    <dbReference type="NCBI Taxonomy" id="6526"/>
    <lineage>
        <taxon>Eukaryota</taxon>
        <taxon>Metazoa</taxon>
        <taxon>Spiralia</taxon>
        <taxon>Lophotrochozoa</taxon>
        <taxon>Mollusca</taxon>
        <taxon>Gastropoda</taxon>
        <taxon>Heterobranchia</taxon>
        <taxon>Euthyneura</taxon>
        <taxon>Panpulmonata</taxon>
        <taxon>Hygrophila</taxon>
        <taxon>Lymnaeoidea</taxon>
        <taxon>Planorbidae</taxon>
        <taxon>Biomphalaria</taxon>
    </lineage>
</organism>
<reference evidence="3" key="1">
    <citation type="submission" date="2025-08" db="UniProtKB">
        <authorList>
            <consortium name="RefSeq"/>
        </authorList>
    </citation>
    <scope>IDENTIFICATION</scope>
</reference>
<name>A0A9W3AD17_BIOGL</name>
<keyword evidence="1" id="KW-1133">Transmembrane helix</keyword>
<evidence type="ECO:0000313" key="3">
    <source>
        <dbReference type="RefSeq" id="XP_055885038.1"/>
    </source>
</evidence>
<dbReference type="GeneID" id="129926261"/>
<keyword evidence="1" id="KW-0472">Membrane</keyword>
<evidence type="ECO:0000256" key="1">
    <source>
        <dbReference type="SAM" id="Phobius"/>
    </source>
</evidence>
<gene>
    <name evidence="3" type="primary">LOC129926261</name>
</gene>
<sequence>MMDCVIMAALDIVIHQIVLKHVKKEHGVSTVLRLAENNVLIYHVTEILDCVIVDVLDLVILRTVLKHVKMVGLEMNVNINATVKNRVALKVNVLINVMMVGLVTSVNIVQFHTRLLPSPI</sequence>
<evidence type="ECO:0000313" key="2">
    <source>
        <dbReference type="Proteomes" id="UP001165740"/>
    </source>
</evidence>
<dbReference type="Proteomes" id="UP001165740">
    <property type="component" value="Chromosome 5"/>
</dbReference>
<dbReference type="RefSeq" id="XP_055885038.1">
    <property type="nucleotide sequence ID" value="XM_056029063.1"/>
</dbReference>
<protein>
    <submittedName>
        <fullName evidence="3">Uncharacterized protein LOC129926261</fullName>
    </submittedName>
</protein>